<protein>
    <submittedName>
        <fullName evidence="1">Uncharacterized protein</fullName>
    </submittedName>
</protein>
<proteinExistence type="predicted"/>
<evidence type="ECO:0000313" key="1">
    <source>
        <dbReference type="EMBL" id="SFV85162.1"/>
    </source>
</evidence>
<dbReference type="EMBL" id="FPHW01000211">
    <property type="protein sequence ID" value="SFV85402.1"/>
    <property type="molecule type" value="Genomic_DNA"/>
</dbReference>
<reference evidence="1" key="1">
    <citation type="submission" date="2016-10" db="EMBL/GenBank/DDBJ databases">
        <authorList>
            <person name="de Groot N.N."/>
        </authorList>
    </citation>
    <scope>NUCLEOTIDE SEQUENCE</scope>
</reference>
<dbReference type="NCBIfam" id="NF041374">
    <property type="entry name" value="GDCCVxC"/>
    <property type="match status" value="1"/>
</dbReference>
<organism evidence="1">
    <name type="scientific">hydrothermal vent metagenome</name>
    <dbReference type="NCBI Taxonomy" id="652676"/>
    <lineage>
        <taxon>unclassified sequences</taxon>
        <taxon>metagenomes</taxon>
        <taxon>ecological metagenomes</taxon>
    </lineage>
</organism>
<name>A0A1W1DU08_9ZZZZ</name>
<dbReference type="EMBL" id="FPHX01000161">
    <property type="protein sequence ID" value="SFV85162.1"/>
    <property type="molecule type" value="Genomic_DNA"/>
</dbReference>
<gene>
    <name evidence="2" type="ORF">MNB_SUP05-7-344</name>
    <name evidence="1" type="ORF">MNB_SUP05-9-232</name>
</gene>
<dbReference type="InterPro" id="IPR047677">
    <property type="entry name" value="GDCCVxC"/>
</dbReference>
<evidence type="ECO:0000313" key="2">
    <source>
        <dbReference type="EMBL" id="SFV85402.1"/>
    </source>
</evidence>
<accession>A0A1W1DU08</accession>
<dbReference type="AlphaFoldDB" id="A0A1W1DU08"/>
<sequence>MPSDHCLYFYRCTVCDKTLKPKKGDCCVFCSYADHPCPPKQIERPI</sequence>